<accession>A0A2P6N1I0</accession>
<dbReference type="AlphaFoldDB" id="A0A2P6N1I0"/>
<comment type="caution">
    <text evidence="1">The sequence shown here is derived from an EMBL/GenBank/DDBJ whole genome shotgun (WGS) entry which is preliminary data.</text>
</comment>
<dbReference type="EMBL" id="MDYQ01000253">
    <property type="protein sequence ID" value="PRP77828.1"/>
    <property type="molecule type" value="Genomic_DNA"/>
</dbReference>
<proteinExistence type="predicted"/>
<reference evidence="1 2" key="1">
    <citation type="journal article" date="2018" name="Genome Biol. Evol.">
        <title>Multiple Roots of Fruiting Body Formation in Amoebozoa.</title>
        <authorList>
            <person name="Hillmann F."/>
            <person name="Forbes G."/>
            <person name="Novohradska S."/>
            <person name="Ferling I."/>
            <person name="Riege K."/>
            <person name="Groth M."/>
            <person name="Westermann M."/>
            <person name="Marz M."/>
            <person name="Spaller T."/>
            <person name="Winckler T."/>
            <person name="Schaap P."/>
            <person name="Glockner G."/>
        </authorList>
    </citation>
    <scope>NUCLEOTIDE SEQUENCE [LARGE SCALE GENOMIC DNA]</scope>
    <source>
        <strain evidence="1 2">Jena</strain>
    </source>
</reference>
<protein>
    <submittedName>
        <fullName evidence="1">Uncharacterized protein</fullName>
    </submittedName>
</protein>
<organism evidence="1 2">
    <name type="scientific">Planoprotostelium fungivorum</name>
    <dbReference type="NCBI Taxonomy" id="1890364"/>
    <lineage>
        <taxon>Eukaryota</taxon>
        <taxon>Amoebozoa</taxon>
        <taxon>Evosea</taxon>
        <taxon>Variosea</taxon>
        <taxon>Cavosteliida</taxon>
        <taxon>Cavosteliaceae</taxon>
        <taxon>Planoprotostelium</taxon>
    </lineage>
</organism>
<evidence type="ECO:0000313" key="1">
    <source>
        <dbReference type="EMBL" id="PRP77828.1"/>
    </source>
</evidence>
<sequence length="72" mass="7828">MPESFNGFTKPTEGCIAQPMVAPINSTYPQLTALIESVIQPESPGCCNTICDALWPQSTALRLHTKRSHQGL</sequence>
<name>A0A2P6N1I0_9EUKA</name>
<gene>
    <name evidence="1" type="ORF">PROFUN_14147</name>
</gene>
<evidence type="ECO:0000313" key="2">
    <source>
        <dbReference type="Proteomes" id="UP000241769"/>
    </source>
</evidence>
<dbReference type="InParanoid" id="A0A2P6N1I0"/>
<keyword evidence="2" id="KW-1185">Reference proteome</keyword>
<dbReference type="Proteomes" id="UP000241769">
    <property type="component" value="Unassembled WGS sequence"/>
</dbReference>